<feature type="compositionally biased region" description="Basic residues" evidence="1">
    <location>
        <begin position="414"/>
        <end position="423"/>
    </location>
</feature>
<dbReference type="Proteomes" id="UP001143486">
    <property type="component" value="Unassembled WGS sequence"/>
</dbReference>
<evidence type="ECO:0000313" key="4">
    <source>
        <dbReference type="Proteomes" id="UP001143486"/>
    </source>
</evidence>
<reference evidence="3" key="1">
    <citation type="journal article" date="2014" name="Int. J. Syst. Evol. Microbiol.">
        <title>Complete genome sequence of Corynebacterium casei LMG S-19264T (=DSM 44701T), isolated from a smear-ripened cheese.</title>
        <authorList>
            <consortium name="US DOE Joint Genome Institute (JGI-PGF)"/>
            <person name="Walter F."/>
            <person name="Albersmeier A."/>
            <person name="Kalinowski J."/>
            <person name="Ruckert C."/>
        </authorList>
    </citation>
    <scope>NUCLEOTIDE SEQUENCE</scope>
    <source>
        <strain evidence="3">VKM B-1513</strain>
    </source>
</reference>
<accession>A0A9W6IJN6</accession>
<organism evidence="3 4">
    <name type="scientific">Maricaulis virginensis</name>
    <dbReference type="NCBI Taxonomy" id="144022"/>
    <lineage>
        <taxon>Bacteria</taxon>
        <taxon>Pseudomonadati</taxon>
        <taxon>Pseudomonadota</taxon>
        <taxon>Alphaproteobacteria</taxon>
        <taxon>Maricaulales</taxon>
        <taxon>Maricaulaceae</taxon>
        <taxon>Maricaulis</taxon>
    </lineage>
</organism>
<dbReference type="InterPro" id="IPR005094">
    <property type="entry name" value="Endonuclease_MobA/VirD2"/>
</dbReference>
<dbReference type="AlphaFoldDB" id="A0A9W6IJN6"/>
<evidence type="ECO:0000259" key="2">
    <source>
        <dbReference type="Pfam" id="PF03432"/>
    </source>
</evidence>
<comment type="caution">
    <text evidence="3">The sequence shown here is derived from an EMBL/GenBank/DDBJ whole genome shotgun (WGS) entry which is preliminary data.</text>
</comment>
<proteinExistence type="predicted"/>
<gene>
    <name evidence="3" type="ORF">GCM10017621_00370</name>
</gene>
<sequence length="430" mass="49222">MILVASQRGGAKQLGLHLLRADENEHVEVHEISGFVSGDVVEALKEAQAVAKGTRCKQYLFSVSLNPPETERVDVEAFEGALSRIEEANGLTGQPRVIVFHEKEGRRHCHAVWSRIDAQTMTAKPLPYFKNKLRDLGRELYLEHGWKMPRGFMNSRQADPRNFSLAEWQQAKRMGRNARDLKEAIQDCWAVSDTQGSFAAALRERGLYLARGDRRGFVAVTPEGEVLAIARATGQRAKAVAERLGDPQKLPSVEDTKRQIARDLTPVVHGYFEEAKTQAHREARPLNAARRKLVERHRAARHDLKTRQMERGKLEAQERAARLRRGILGLWDRLIGRHTQTLERNAQEAEAAKRRDHAERKQVMESQLSERQRLQMKIRAMREKHRELENAIHREVCDLEKRGAEPLRETFNRHSAKPTRHHAQGPTFEP</sequence>
<protein>
    <recommendedName>
        <fullName evidence="2">MobA/VirD2-like nuclease domain-containing protein</fullName>
    </recommendedName>
</protein>
<dbReference type="Pfam" id="PF03432">
    <property type="entry name" value="Relaxase"/>
    <property type="match status" value="1"/>
</dbReference>
<feature type="domain" description="MobA/VirD2-like nuclease" evidence="2">
    <location>
        <begin position="23"/>
        <end position="146"/>
    </location>
</feature>
<feature type="region of interest" description="Disordered" evidence="1">
    <location>
        <begin position="345"/>
        <end position="370"/>
    </location>
</feature>
<dbReference type="RefSeq" id="WP_271184930.1">
    <property type="nucleotide sequence ID" value="NZ_BSFE01000001.1"/>
</dbReference>
<keyword evidence="4" id="KW-1185">Reference proteome</keyword>
<name>A0A9W6IJN6_9PROT</name>
<reference evidence="3" key="2">
    <citation type="submission" date="2023-01" db="EMBL/GenBank/DDBJ databases">
        <authorList>
            <person name="Sun Q."/>
            <person name="Evtushenko L."/>
        </authorList>
    </citation>
    <scope>NUCLEOTIDE SEQUENCE</scope>
    <source>
        <strain evidence="3">VKM B-1513</strain>
    </source>
</reference>
<feature type="region of interest" description="Disordered" evidence="1">
    <location>
        <begin position="404"/>
        <end position="430"/>
    </location>
</feature>
<dbReference type="EMBL" id="BSFE01000001">
    <property type="protein sequence ID" value="GLK50529.1"/>
    <property type="molecule type" value="Genomic_DNA"/>
</dbReference>
<evidence type="ECO:0000313" key="3">
    <source>
        <dbReference type="EMBL" id="GLK50529.1"/>
    </source>
</evidence>
<evidence type="ECO:0000256" key="1">
    <source>
        <dbReference type="SAM" id="MobiDB-lite"/>
    </source>
</evidence>